<dbReference type="SUPFAM" id="SSF54452">
    <property type="entry name" value="MHC antigen-recognition domain"/>
    <property type="match status" value="1"/>
</dbReference>
<dbReference type="GO" id="GO:0019882">
    <property type="term" value="P:antigen processing and presentation"/>
    <property type="evidence" value="ECO:0007669"/>
    <property type="project" value="InterPro"/>
</dbReference>
<dbReference type="PANTHER" id="PTHR19944">
    <property type="entry name" value="MHC CLASS II-RELATED"/>
    <property type="match status" value="1"/>
</dbReference>
<evidence type="ECO:0000313" key="5">
    <source>
        <dbReference type="Proteomes" id="UP000694545"/>
    </source>
</evidence>
<dbReference type="AlphaFoldDB" id="A0A8D2L0M1"/>
<organism evidence="4 5">
    <name type="scientific">Varanus komodoensis</name>
    <name type="common">Komodo dragon</name>
    <dbReference type="NCBI Taxonomy" id="61221"/>
    <lineage>
        <taxon>Eukaryota</taxon>
        <taxon>Metazoa</taxon>
        <taxon>Chordata</taxon>
        <taxon>Craniata</taxon>
        <taxon>Vertebrata</taxon>
        <taxon>Euteleostomi</taxon>
        <taxon>Lepidosauria</taxon>
        <taxon>Squamata</taxon>
        <taxon>Bifurcata</taxon>
        <taxon>Unidentata</taxon>
        <taxon>Episquamata</taxon>
        <taxon>Toxicofera</taxon>
        <taxon>Anguimorpha</taxon>
        <taxon>Paleoanguimorpha</taxon>
        <taxon>Varanoidea</taxon>
        <taxon>Varanidae</taxon>
        <taxon>Varanus</taxon>
    </lineage>
</organism>
<dbReference type="Pfam" id="PF00969">
    <property type="entry name" value="MHC_II_beta"/>
    <property type="match status" value="1"/>
</dbReference>
<evidence type="ECO:0000259" key="3">
    <source>
        <dbReference type="SMART" id="SM00921"/>
    </source>
</evidence>
<evidence type="ECO:0000256" key="1">
    <source>
        <dbReference type="ARBA" id="ARBA00023157"/>
    </source>
</evidence>
<dbReference type="PANTHER" id="PTHR19944:SF99">
    <property type="entry name" value="HLA CLASS II HISTOCOMPATIBILITY ANTIGEN, DRB1 BETA CHAIN"/>
    <property type="match status" value="1"/>
</dbReference>
<reference evidence="4" key="2">
    <citation type="submission" date="2025-09" db="UniProtKB">
        <authorList>
            <consortium name="Ensembl"/>
        </authorList>
    </citation>
    <scope>IDENTIFICATION</scope>
</reference>
<accession>A0A8D2L0M1</accession>
<name>A0A8D2L0M1_VARKO</name>
<dbReference type="InterPro" id="IPR014745">
    <property type="entry name" value="MHC_II_a/b_N"/>
</dbReference>
<reference evidence="4" key="1">
    <citation type="submission" date="2025-08" db="UniProtKB">
        <authorList>
            <consortium name="Ensembl"/>
        </authorList>
    </citation>
    <scope>IDENTIFICATION</scope>
</reference>
<evidence type="ECO:0000256" key="2">
    <source>
        <dbReference type="ARBA" id="ARBA00023180"/>
    </source>
</evidence>
<proteinExistence type="predicted"/>
<dbReference type="OMA" id="ELEFWQN"/>
<dbReference type="Proteomes" id="UP000694545">
    <property type="component" value="Unplaced"/>
</dbReference>
<dbReference type="InterPro" id="IPR050160">
    <property type="entry name" value="MHC/Immunoglobulin"/>
</dbReference>
<dbReference type="GO" id="GO:0006955">
    <property type="term" value="P:immune response"/>
    <property type="evidence" value="ECO:0007669"/>
    <property type="project" value="InterPro"/>
</dbReference>
<dbReference type="InterPro" id="IPR000353">
    <property type="entry name" value="MHC_II_b_N"/>
</dbReference>
<dbReference type="GO" id="GO:0042613">
    <property type="term" value="C:MHC class II protein complex"/>
    <property type="evidence" value="ECO:0007669"/>
    <property type="project" value="InterPro"/>
</dbReference>
<keyword evidence="2" id="KW-0325">Glycoprotein</keyword>
<dbReference type="InterPro" id="IPR011162">
    <property type="entry name" value="MHC_I/II-like_Ag-recog"/>
</dbReference>
<dbReference type="SMART" id="SM00921">
    <property type="entry name" value="MHC_II_beta"/>
    <property type="match status" value="1"/>
</dbReference>
<evidence type="ECO:0000313" key="4">
    <source>
        <dbReference type="Ensembl" id="ENSVKKP00000015150.1"/>
    </source>
</evidence>
<dbReference type="Ensembl" id="ENSVKKT00000015511.1">
    <property type="protein sequence ID" value="ENSVKKP00000015150.1"/>
    <property type="gene ID" value="ENSVKKG00000010380.1"/>
</dbReference>
<keyword evidence="5" id="KW-1185">Reference proteome</keyword>
<dbReference type="Gene3D" id="3.10.320.10">
    <property type="entry name" value="Class II Histocompatibility Antigen, M Beta Chain, Chain B, domain 1"/>
    <property type="match status" value="1"/>
</dbReference>
<sequence length="191" mass="21385">MQRWGGESGEKLPLPFFPCSPSGGIFAPCSHPPKGRWAQTPSCRAVGPLCCSLTGPGRVPPPPTAPRRFLHQDKSECRFSNVTGREQVRFLYRFIYDRAEIARYDSARGRYDALTPLGEPDVQLWNSQKEELEFWQNKVDTFCRYNYGVAAAGSIVGRRGECLRGGSWRSTAPPFPPPRRACPPGRWILGT</sequence>
<keyword evidence="1" id="KW-1015">Disulfide bond</keyword>
<feature type="domain" description="MHC class II beta chain N-terminal" evidence="3">
    <location>
        <begin position="75"/>
        <end position="151"/>
    </location>
</feature>
<protein>
    <recommendedName>
        <fullName evidence="3">MHC class II beta chain N-terminal domain-containing protein</fullName>
    </recommendedName>
</protein>